<dbReference type="CDD" id="cd06558">
    <property type="entry name" value="crotonase-like"/>
    <property type="match status" value="1"/>
</dbReference>
<dbReference type="OrthoDB" id="16820at2759"/>
<evidence type="ECO:0000259" key="5">
    <source>
        <dbReference type="Pfam" id="PF16113"/>
    </source>
</evidence>
<comment type="caution">
    <text evidence="6">The sequence shown here is derived from an EMBL/GenBank/DDBJ whole genome shotgun (WGS) entry which is preliminary data.</text>
</comment>
<feature type="domain" description="Enoyl-CoA hydratase/isomerase" evidence="5">
    <location>
        <begin position="26"/>
        <end position="358"/>
    </location>
</feature>
<dbReference type="Proteomes" id="UP000886520">
    <property type="component" value="Chromosome 1"/>
</dbReference>
<protein>
    <recommendedName>
        <fullName evidence="2 4">3-hydroxyisobutyryl-CoA hydrolase</fullName>
        <shortName evidence="4">HIB-CoA hydrolase</shortName>
        <shortName evidence="4">HIBYL-CoA-H</shortName>
        <ecNumber evidence="2 4">3.1.2.4</ecNumber>
    </recommendedName>
    <alternativeName>
        <fullName evidence="4">3-hydroxyisobutyryl-coenzyme A hydrolase</fullName>
    </alternativeName>
</protein>
<evidence type="ECO:0000256" key="1">
    <source>
        <dbReference type="ARBA" id="ARBA00001709"/>
    </source>
</evidence>
<dbReference type="PANTHER" id="PTHR43176:SF3">
    <property type="entry name" value="3-HYDROXYISOBUTYRYL-COA HYDROLASE, MITOCHONDRIAL"/>
    <property type="match status" value="1"/>
</dbReference>
<proteinExistence type="inferred from homology"/>
<dbReference type="InterPro" id="IPR032259">
    <property type="entry name" value="HIBYL-CoA-H"/>
</dbReference>
<gene>
    <name evidence="6" type="ORF">GOP47_0000605</name>
</gene>
<accession>A0A9D4VDB2</accession>
<dbReference type="GO" id="GO:0006574">
    <property type="term" value="P:L-valine catabolic process"/>
    <property type="evidence" value="ECO:0007669"/>
    <property type="project" value="UniProtKB-UniRule"/>
</dbReference>
<dbReference type="FunFam" id="3.90.226.10:FF:000027">
    <property type="entry name" value="Probable 3-hydroxyisobutyryl-CoA hydrolase 2"/>
    <property type="match status" value="1"/>
</dbReference>
<dbReference type="GO" id="GO:0003860">
    <property type="term" value="F:3-hydroxyisobutyryl-CoA hydrolase activity"/>
    <property type="evidence" value="ECO:0007669"/>
    <property type="project" value="UniProtKB-UniRule"/>
</dbReference>
<dbReference type="Pfam" id="PF16113">
    <property type="entry name" value="ECH_2"/>
    <property type="match status" value="1"/>
</dbReference>
<evidence type="ECO:0000313" key="6">
    <source>
        <dbReference type="EMBL" id="KAI5084436.1"/>
    </source>
</evidence>
<dbReference type="NCBIfam" id="NF004127">
    <property type="entry name" value="PRK05617.1"/>
    <property type="match status" value="1"/>
</dbReference>
<name>A0A9D4VDB2_ADICA</name>
<reference evidence="6" key="1">
    <citation type="submission" date="2021-01" db="EMBL/GenBank/DDBJ databases">
        <title>Adiantum capillus-veneris genome.</title>
        <authorList>
            <person name="Fang Y."/>
            <person name="Liao Q."/>
        </authorList>
    </citation>
    <scope>NUCLEOTIDE SEQUENCE</scope>
    <source>
        <strain evidence="6">H3</strain>
        <tissue evidence="6">Leaf</tissue>
    </source>
</reference>
<keyword evidence="7" id="KW-1185">Reference proteome</keyword>
<dbReference type="SUPFAM" id="SSF52096">
    <property type="entry name" value="ClpP/crotonase"/>
    <property type="match status" value="1"/>
</dbReference>
<evidence type="ECO:0000256" key="4">
    <source>
        <dbReference type="RuleBase" id="RU369070"/>
    </source>
</evidence>
<sequence>MVLPTSRNSGSSNHQEILIEECGWARVVILNRQKQLNALSHWMVEHLKGLYEMWEIDNGVSLIIMKGAGRAFCAGGDVAATYHYGNAGQYSQASNYFYTEYTLNYIIGTCKKPYVALLDGIVMGGGAGVSIHGAIRVVTEKTVFSMPETALGLHPDVGASFFLSRVPGYLGEYLALTGARLDGADMVGCGLATHFVPSQSLPDLEKALLSLDTASVEDISALIEQFTVNVKLQEKSPLHRSAEINRCFSKVTVEEILEALSREGDNCYGWYKASAESLRKASPVSLKITLKSIREGRHQSLADCLIREYRLSVRCVSRKLSNDLYEGIRSILIDKDRNPKWDPPSLELTSPEIVNYYFAPLKAEEGQELRLPIRRDMKKIVSRL</sequence>
<dbReference type="InterPro" id="IPR029045">
    <property type="entry name" value="ClpP/crotonase-like_dom_sf"/>
</dbReference>
<dbReference type="AlphaFoldDB" id="A0A9D4VDB2"/>
<dbReference type="EC" id="3.1.2.4" evidence="2 4"/>
<evidence type="ECO:0000256" key="3">
    <source>
        <dbReference type="ARBA" id="ARBA00022801"/>
    </source>
</evidence>
<comment type="function">
    <text evidence="4">Hydrolyzes 3-hydroxyisobutyryl-CoA (HIBYL-CoA), a saline catabolite. Has high activity toward isobutyryl-CoA. Could be an isobutyryl-CoA dehydrogenase that functions in valine catabolism.</text>
</comment>
<keyword evidence="3 4" id="KW-0378">Hydrolase</keyword>
<organism evidence="6 7">
    <name type="scientific">Adiantum capillus-veneris</name>
    <name type="common">Maidenhair fern</name>
    <dbReference type="NCBI Taxonomy" id="13818"/>
    <lineage>
        <taxon>Eukaryota</taxon>
        <taxon>Viridiplantae</taxon>
        <taxon>Streptophyta</taxon>
        <taxon>Embryophyta</taxon>
        <taxon>Tracheophyta</taxon>
        <taxon>Polypodiopsida</taxon>
        <taxon>Polypodiidae</taxon>
        <taxon>Polypodiales</taxon>
        <taxon>Pteridineae</taxon>
        <taxon>Pteridaceae</taxon>
        <taxon>Vittarioideae</taxon>
        <taxon>Adiantum</taxon>
    </lineage>
</organism>
<dbReference type="InterPro" id="IPR045004">
    <property type="entry name" value="ECH_dom"/>
</dbReference>
<comment type="catalytic activity">
    <reaction evidence="1 4">
        <text>3-hydroxy-2-methylpropanoyl-CoA + H2O = 3-hydroxy-2-methylpropanoate + CoA + H(+)</text>
        <dbReference type="Rhea" id="RHEA:20888"/>
        <dbReference type="ChEBI" id="CHEBI:11805"/>
        <dbReference type="ChEBI" id="CHEBI:15377"/>
        <dbReference type="ChEBI" id="CHEBI:15378"/>
        <dbReference type="ChEBI" id="CHEBI:57287"/>
        <dbReference type="ChEBI" id="CHEBI:57340"/>
        <dbReference type="EC" id="3.1.2.4"/>
    </reaction>
</comment>
<comment type="similarity">
    <text evidence="4">Belongs to the enoyl-CoA hydratase/isomerase family.</text>
</comment>
<evidence type="ECO:0000256" key="2">
    <source>
        <dbReference type="ARBA" id="ARBA00011915"/>
    </source>
</evidence>
<comment type="pathway">
    <text evidence="4">Amino-acid degradation; L-valine degradation.</text>
</comment>
<evidence type="ECO:0000313" key="7">
    <source>
        <dbReference type="Proteomes" id="UP000886520"/>
    </source>
</evidence>
<dbReference type="PANTHER" id="PTHR43176">
    <property type="entry name" value="3-HYDROXYISOBUTYRYL-COA HYDROLASE-RELATED"/>
    <property type="match status" value="1"/>
</dbReference>
<dbReference type="EMBL" id="JABFUD020000001">
    <property type="protein sequence ID" value="KAI5084436.1"/>
    <property type="molecule type" value="Genomic_DNA"/>
</dbReference>
<dbReference type="Gene3D" id="3.90.226.10">
    <property type="entry name" value="2-enoyl-CoA Hydratase, Chain A, domain 1"/>
    <property type="match status" value="1"/>
</dbReference>